<dbReference type="Proteomes" id="UP000325218">
    <property type="component" value="Unassembled WGS sequence"/>
</dbReference>
<evidence type="ECO:0000313" key="2">
    <source>
        <dbReference type="Proteomes" id="UP000325218"/>
    </source>
</evidence>
<reference evidence="1 2" key="1">
    <citation type="submission" date="2019-08" db="EMBL/GenBank/DDBJ databases">
        <title>Genome sequencing of Paenibacillus faecis DSM 23593(T).</title>
        <authorList>
            <person name="Kook J.-K."/>
            <person name="Park S.-N."/>
            <person name="Lim Y.K."/>
        </authorList>
    </citation>
    <scope>NUCLEOTIDE SEQUENCE [LARGE SCALE GENOMIC DNA]</scope>
    <source>
        <strain evidence="1 2">DSM 23593</strain>
    </source>
</reference>
<keyword evidence="2" id="KW-1185">Reference proteome</keyword>
<protein>
    <submittedName>
        <fullName evidence="1">Uncharacterized protein</fullName>
    </submittedName>
</protein>
<dbReference type="AlphaFoldDB" id="A0A5D0CN58"/>
<accession>A0A5D0CN58</accession>
<organism evidence="1 2">
    <name type="scientific">Paenibacillus faecis</name>
    <dbReference type="NCBI Taxonomy" id="862114"/>
    <lineage>
        <taxon>Bacteria</taxon>
        <taxon>Bacillati</taxon>
        <taxon>Bacillota</taxon>
        <taxon>Bacilli</taxon>
        <taxon>Bacillales</taxon>
        <taxon>Paenibacillaceae</taxon>
        <taxon>Paenibacillus</taxon>
    </lineage>
</organism>
<dbReference type="EMBL" id="VSDO01000004">
    <property type="protein sequence ID" value="TYA11453.1"/>
    <property type="molecule type" value="Genomic_DNA"/>
</dbReference>
<dbReference type="RefSeq" id="WP_148455301.1">
    <property type="nucleotide sequence ID" value="NZ_VSDO01000004.1"/>
</dbReference>
<gene>
    <name evidence="1" type="ORF">FRY98_20120</name>
</gene>
<proteinExistence type="predicted"/>
<sequence length="61" mass="6695">MSKLALWCEIAVIWGLILEKVGQKPDFWARTREIGPFLAAILSEKANLGEIAVKNAANIGE</sequence>
<evidence type="ECO:0000313" key="1">
    <source>
        <dbReference type="EMBL" id="TYA11453.1"/>
    </source>
</evidence>
<comment type="caution">
    <text evidence="1">The sequence shown here is derived from an EMBL/GenBank/DDBJ whole genome shotgun (WGS) entry which is preliminary data.</text>
</comment>
<name>A0A5D0CN58_9BACL</name>